<dbReference type="KEGG" id="kpe:KPK_2047"/>
<dbReference type="Gene3D" id="3.10.350.10">
    <property type="entry name" value="LysM domain"/>
    <property type="match status" value="1"/>
</dbReference>
<dbReference type="InterPro" id="IPR036779">
    <property type="entry name" value="LysM_dom_sf"/>
</dbReference>
<feature type="compositionally biased region" description="Low complexity" evidence="1">
    <location>
        <begin position="149"/>
        <end position="160"/>
    </location>
</feature>
<feature type="domain" description="LysM" evidence="2">
    <location>
        <begin position="2"/>
        <end position="49"/>
    </location>
</feature>
<dbReference type="CDD" id="cd00118">
    <property type="entry name" value="LysM"/>
    <property type="match status" value="1"/>
</dbReference>
<dbReference type="PROSITE" id="PS51782">
    <property type="entry name" value="LYSM"/>
    <property type="match status" value="1"/>
</dbReference>
<organism evidence="3 4">
    <name type="scientific">Klebsiella variicola (strain 342)</name>
    <name type="common">Klebsiella pneumoniae</name>
    <dbReference type="NCBI Taxonomy" id="507522"/>
    <lineage>
        <taxon>Bacteria</taxon>
        <taxon>Pseudomonadati</taxon>
        <taxon>Pseudomonadota</taxon>
        <taxon>Gammaproteobacteria</taxon>
        <taxon>Enterobacterales</taxon>
        <taxon>Enterobacteriaceae</taxon>
        <taxon>Klebsiella/Raoultella group</taxon>
        <taxon>Klebsiella</taxon>
        <taxon>Klebsiella pneumoniae complex</taxon>
    </lineage>
</organism>
<dbReference type="EMBL" id="CP000964">
    <property type="protein sequence ID" value="ACI10282.1"/>
    <property type="molecule type" value="Genomic_DNA"/>
</dbReference>
<gene>
    <name evidence="3" type="ordered locus">KPK_2047</name>
</gene>
<dbReference type="SMART" id="SM00257">
    <property type="entry name" value="LysM"/>
    <property type="match status" value="1"/>
</dbReference>
<reference evidence="3 4" key="1">
    <citation type="journal article" date="2008" name="PLoS Genet.">
        <title>Complete genome sequence of the N2-fixing broad host range endophyte Klebsiella pneumoniae 342 and virulence predictions verified in mice.</title>
        <authorList>
            <person name="Fouts D.E."/>
            <person name="Tyler H.L."/>
            <person name="DeBoy R.T."/>
            <person name="Daugherty S."/>
            <person name="Ren Q."/>
            <person name="Badger J.H."/>
            <person name="Durkin A.S."/>
            <person name="Huot H."/>
            <person name="Shrivastava S."/>
            <person name="Kothari S."/>
            <person name="Dodson R.J."/>
            <person name="Mohamoud Y."/>
            <person name="Khouri H."/>
            <person name="Roesch L.F."/>
            <person name="Krogfelt K.A."/>
            <person name="Struve C."/>
            <person name="Triplett E.W."/>
            <person name="Methe B.A."/>
        </authorList>
    </citation>
    <scope>NUCLEOTIDE SEQUENCE [LARGE SCALE GENOMIC DNA]</scope>
    <source>
        <strain evidence="3 4">342</strain>
    </source>
</reference>
<protein>
    <submittedName>
        <fullName evidence="3">LysM domain protein</fullName>
    </submittedName>
</protein>
<dbReference type="InterPro" id="IPR018392">
    <property type="entry name" value="LysM"/>
</dbReference>
<evidence type="ECO:0000256" key="1">
    <source>
        <dbReference type="SAM" id="MobiDB-lite"/>
    </source>
</evidence>
<evidence type="ECO:0000313" key="4">
    <source>
        <dbReference type="Proteomes" id="UP000001734"/>
    </source>
</evidence>
<proteinExistence type="predicted"/>
<dbReference type="BioCyc" id="KPNE507522:GI0B-2041-MONOMER"/>
<dbReference type="Pfam" id="PF01476">
    <property type="entry name" value="LysM"/>
    <property type="match status" value="1"/>
</dbReference>
<feature type="region of interest" description="Disordered" evidence="1">
    <location>
        <begin position="149"/>
        <end position="172"/>
    </location>
</feature>
<evidence type="ECO:0000313" key="3">
    <source>
        <dbReference type="EMBL" id="ACI10282.1"/>
    </source>
</evidence>
<accession>B5XW29</accession>
<dbReference type="SUPFAM" id="SSF54106">
    <property type="entry name" value="LysM domain"/>
    <property type="match status" value="1"/>
</dbReference>
<dbReference type="PANTHER" id="PTHR33734:SF22">
    <property type="entry name" value="MEMBRANE-BOUND LYTIC MUREIN TRANSGLYCOSYLASE D"/>
    <property type="match status" value="1"/>
</dbReference>
<name>B5XW29_KLEV3</name>
<feature type="compositionally biased region" description="Basic and acidic residues" evidence="1">
    <location>
        <begin position="161"/>
        <end position="172"/>
    </location>
</feature>
<dbReference type="PANTHER" id="PTHR33734">
    <property type="entry name" value="LYSM DOMAIN-CONTAINING GPI-ANCHORED PROTEIN 2"/>
    <property type="match status" value="1"/>
</dbReference>
<sequence length="172" mass="19316">MEQYTVQKGDSLWKISRKFGIDVNELANINGLLTKAEQHIIQPGQVLSLPSKDKVYDTQLTLRICDLVWRPLGDAKLRLTFDGKTYDYVTDSTGVVAGLLIEDSTKGIKVELQHLNKKEYILIADHKKLPLGTLSLRISSREMIIKGSTSVKKGTQQSSKQQEKEKAKGFVE</sequence>
<dbReference type="AlphaFoldDB" id="B5XW29"/>
<dbReference type="HOGENOM" id="CLU_1358007_0_0_6"/>
<evidence type="ECO:0000259" key="2">
    <source>
        <dbReference type="PROSITE" id="PS51782"/>
    </source>
</evidence>
<dbReference type="Proteomes" id="UP000001734">
    <property type="component" value="Chromosome"/>
</dbReference>